<dbReference type="EMBL" id="CP044426">
    <property type="protein sequence ID" value="QFG36759.1"/>
    <property type="molecule type" value="Genomic_DNA"/>
</dbReference>
<evidence type="ECO:0000313" key="4">
    <source>
        <dbReference type="EMBL" id="RKS52839.1"/>
    </source>
</evidence>
<dbReference type="OrthoDB" id="7874235at2"/>
<sequence>MTRHIADRSHESSSGRTQYYTRQERESGLHPAIAALRMRPRIRNSEEANRRAAEFARIERGHRV</sequence>
<organism evidence="3 7">
    <name type="scientific">Paracoccus pantotrophus</name>
    <name type="common">Thiosphaera pantotropha</name>
    <dbReference type="NCBI Taxonomy" id="82367"/>
    <lineage>
        <taxon>Bacteria</taxon>
        <taxon>Pseudomonadati</taxon>
        <taxon>Pseudomonadota</taxon>
        <taxon>Alphaproteobacteria</taxon>
        <taxon>Rhodobacterales</taxon>
        <taxon>Paracoccaceae</taxon>
        <taxon>Paracoccus</taxon>
    </lineage>
</organism>
<dbReference type="EMBL" id="CP058690">
    <property type="protein sequence ID" value="QLH14322.1"/>
    <property type="molecule type" value="Genomic_DNA"/>
</dbReference>
<reference evidence="3 7" key="3">
    <citation type="submission" date="2020-07" db="EMBL/GenBank/DDBJ databases">
        <title>The complete genome of Paracoccus pantotrophus ACCC 10489.</title>
        <authorList>
            <person name="Si Y."/>
        </authorList>
    </citation>
    <scope>NUCLEOTIDE SEQUENCE [LARGE SCALE GENOMIC DNA]</scope>
    <source>
        <strain evidence="7">ACCC 10489</strain>
        <strain evidence="3">ACCC10489</strain>
    </source>
</reference>
<evidence type="ECO:0000313" key="5">
    <source>
        <dbReference type="Proteomes" id="UP000273626"/>
    </source>
</evidence>
<keyword evidence="5" id="KW-1185">Reference proteome</keyword>
<dbReference type="AlphaFoldDB" id="A0A1I5B9Z8"/>
<proteinExistence type="predicted"/>
<dbReference type="GeneID" id="51371129"/>
<evidence type="ECO:0000313" key="2">
    <source>
        <dbReference type="EMBL" id="QFG36759.1"/>
    </source>
</evidence>
<dbReference type="EMBL" id="RBLI01000001">
    <property type="protein sequence ID" value="RKS52839.1"/>
    <property type="molecule type" value="Genomic_DNA"/>
</dbReference>
<evidence type="ECO:0000313" key="3">
    <source>
        <dbReference type="EMBL" id="QLH14322.1"/>
    </source>
</evidence>
<gene>
    <name evidence="4" type="ORF">BDE18_2180</name>
    <name evidence="2" type="ORF">ESD82_11160</name>
    <name evidence="3" type="ORF">HYQ43_08295</name>
</gene>
<dbReference type="Proteomes" id="UP000509322">
    <property type="component" value="Chromosome 2"/>
</dbReference>
<dbReference type="KEGG" id="ppan:ESD82_11160"/>
<reference evidence="4 5" key="1">
    <citation type="submission" date="2018-10" db="EMBL/GenBank/DDBJ databases">
        <title>Genomic Encyclopedia of Archaeal and Bacterial Type Strains, Phase II (KMG-II): from individual species to whole genera.</title>
        <authorList>
            <person name="Goeker M."/>
        </authorList>
    </citation>
    <scope>NUCLEOTIDE SEQUENCE [LARGE SCALE GENOMIC DNA]</scope>
    <source>
        <strain evidence="5">ATCC 35512 / DSM 2944 / CIP 106514 / LMD 82.5 / NBRC 102493 / NCCB 82005 / GB17</strain>
        <strain evidence="4">DSM 2944</strain>
    </source>
</reference>
<dbReference type="RefSeq" id="WP_024844007.1">
    <property type="nucleotide sequence ID" value="NZ_CP038203.1"/>
</dbReference>
<feature type="region of interest" description="Disordered" evidence="1">
    <location>
        <begin position="1"/>
        <end position="33"/>
    </location>
</feature>
<accession>A0A1I5B9Z8</accession>
<reference evidence="2 6" key="2">
    <citation type="submission" date="2019-01" db="EMBL/GenBank/DDBJ databases">
        <title>Complete Genome Sequence and Annotation of the Paracoccus pantotrophus type strain DSM 2944.</title>
        <authorList>
            <person name="Bockwoldt J.A."/>
            <person name="Zimmermann M."/>
            <person name="Tiso T."/>
            <person name="Blank L.M."/>
        </authorList>
    </citation>
    <scope>NUCLEOTIDE SEQUENCE [LARGE SCALE GENOMIC DNA]</scope>
    <source>
        <strain evidence="2 6">DSM 2944</strain>
    </source>
</reference>
<evidence type="ECO:0000256" key="1">
    <source>
        <dbReference type="SAM" id="MobiDB-lite"/>
    </source>
</evidence>
<protein>
    <submittedName>
        <fullName evidence="3">Uncharacterized protein</fullName>
    </submittedName>
</protein>
<name>A0A1I5B9Z8_PARPN</name>
<feature type="compositionally biased region" description="Basic and acidic residues" evidence="1">
    <location>
        <begin position="1"/>
        <end position="13"/>
    </location>
</feature>
<evidence type="ECO:0000313" key="6">
    <source>
        <dbReference type="Proteomes" id="UP000326453"/>
    </source>
</evidence>
<evidence type="ECO:0000313" key="7">
    <source>
        <dbReference type="Proteomes" id="UP000509322"/>
    </source>
</evidence>
<dbReference type="Proteomes" id="UP000273626">
    <property type="component" value="Unassembled WGS sequence"/>
</dbReference>
<dbReference type="Proteomes" id="UP000326453">
    <property type="component" value="Chromosome 1"/>
</dbReference>